<dbReference type="OrthoDB" id="73829at2"/>
<feature type="compositionally biased region" description="Pro residues" evidence="1">
    <location>
        <begin position="122"/>
        <end position="136"/>
    </location>
</feature>
<evidence type="ECO:0000313" key="2">
    <source>
        <dbReference type="EMBL" id="GAQ23940.1"/>
    </source>
</evidence>
<sequence length="150" mass="16780">MLKSELAREIGIDPSVMTKRHREYCRLADIDENERYLDANTVADLRAASEMVSNGTARNWPEAVRRRLGQHVDPVPPSSVAEIIQRLSALETNVQLIANQLERIESSLRDRPQPTMMSRPVGPTPAPMPVRPPAPAPHVQQPTTEWSGED</sequence>
<reference evidence="3" key="1">
    <citation type="submission" date="2015-11" db="EMBL/GenBank/DDBJ databases">
        <title>Draft Genome Sequence of the Radioresistant Bacterium Deinococcus grandis, Isolated from Freshwater Fish in Japan.</title>
        <authorList>
            <person name="Satoh K."/>
            <person name="Onodera T."/>
            <person name="Omoso K."/>
            <person name="Takeda-Yano K."/>
            <person name="Katayama T."/>
            <person name="Oono Y."/>
            <person name="Narumi I."/>
        </authorList>
    </citation>
    <scope>NUCLEOTIDE SEQUENCE [LARGE SCALE GENOMIC DNA]</scope>
    <source>
        <strain evidence="3">ATCC 43672</strain>
    </source>
</reference>
<dbReference type="RefSeq" id="WP_153013980.1">
    <property type="nucleotide sequence ID" value="NZ_BCMS01000006.1"/>
</dbReference>
<organism evidence="2 3">
    <name type="scientific">Deinococcus grandis</name>
    <dbReference type="NCBI Taxonomy" id="57498"/>
    <lineage>
        <taxon>Bacteria</taxon>
        <taxon>Thermotogati</taxon>
        <taxon>Deinococcota</taxon>
        <taxon>Deinococci</taxon>
        <taxon>Deinococcales</taxon>
        <taxon>Deinococcaceae</taxon>
        <taxon>Deinococcus</taxon>
    </lineage>
</organism>
<dbReference type="AlphaFoldDB" id="A0A117DS89"/>
<name>A0A117DS89_9DEIO</name>
<accession>A0A117DS89</accession>
<dbReference type="EMBL" id="BCMS01000006">
    <property type="protein sequence ID" value="GAQ23940.1"/>
    <property type="molecule type" value="Genomic_DNA"/>
</dbReference>
<keyword evidence="3" id="KW-1185">Reference proteome</keyword>
<proteinExistence type="predicted"/>
<gene>
    <name evidence="2" type="ORF">DEIGR_400073</name>
</gene>
<comment type="caution">
    <text evidence="2">The sequence shown here is derived from an EMBL/GenBank/DDBJ whole genome shotgun (WGS) entry which is preliminary data.</text>
</comment>
<dbReference type="Proteomes" id="UP000056209">
    <property type="component" value="Unassembled WGS sequence"/>
</dbReference>
<protein>
    <submittedName>
        <fullName evidence="2">Uncharacterized protein</fullName>
    </submittedName>
</protein>
<evidence type="ECO:0000256" key="1">
    <source>
        <dbReference type="SAM" id="MobiDB-lite"/>
    </source>
</evidence>
<feature type="region of interest" description="Disordered" evidence="1">
    <location>
        <begin position="105"/>
        <end position="150"/>
    </location>
</feature>
<evidence type="ECO:0000313" key="3">
    <source>
        <dbReference type="Proteomes" id="UP000056209"/>
    </source>
</evidence>